<feature type="region of interest" description="Disordered" evidence="1">
    <location>
        <begin position="188"/>
        <end position="337"/>
    </location>
</feature>
<evidence type="ECO:0000313" key="2">
    <source>
        <dbReference type="EMBL" id="CAG5896814.1"/>
    </source>
</evidence>
<feature type="region of interest" description="Disordered" evidence="1">
    <location>
        <begin position="25"/>
        <end position="57"/>
    </location>
</feature>
<dbReference type="PANTHER" id="PTHR22397">
    <property type="entry name" value="JUNCTIONAL SARCOPLASMIC RETICULUM PROTEIN 1"/>
    <property type="match status" value="1"/>
</dbReference>
<dbReference type="Pfam" id="PF15312">
    <property type="entry name" value="JSRP"/>
    <property type="match status" value="1"/>
</dbReference>
<dbReference type="AlphaFoldDB" id="A0A8S4AV22"/>
<feature type="compositionally biased region" description="Basic and acidic residues" evidence="1">
    <location>
        <begin position="318"/>
        <end position="331"/>
    </location>
</feature>
<comment type="caution">
    <text evidence="2">The sequence shown here is derived from an EMBL/GenBank/DDBJ whole genome shotgun (WGS) entry which is preliminary data.</text>
</comment>
<dbReference type="Proteomes" id="UP000677803">
    <property type="component" value="Unassembled WGS sequence"/>
</dbReference>
<feature type="region of interest" description="Disordered" evidence="1">
    <location>
        <begin position="113"/>
        <end position="137"/>
    </location>
</feature>
<proteinExistence type="predicted"/>
<dbReference type="EMBL" id="CAJRST010007779">
    <property type="protein sequence ID" value="CAG5896814.1"/>
    <property type="molecule type" value="Genomic_DNA"/>
</dbReference>
<feature type="compositionally biased region" description="Basic and acidic residues" evidence="1">
    <location>
        <begin position="248"/>
        <end position="260"/>
    </location>
</feature>
<feature type="compositionally biased region" description="Basic and acidic residues" evidence="1">
    <location>
        <begin position="271"/>
        <end position="298"/>
    </location>
</feature>
<keyword evidence="3" id="KW-1185">Reference proteome</keyword>
<accession>A0A8S4AV22</accession>
<dbReference type="OrthoDB" id="9908757at2759"/>
<dbReference type="InterPro" id="IPR026178">
    <property type="entry name" value="JSRP1"/>
</dbReference>
<reference evidence="2" key="1">
    <citation type="submission" date="2021-05" db="EMBL/GenBank/DDBJ databases">
        <authorList>
            <person name="Tigano A."/>
        </authorList>
    </citation>
    <scope>NUCLEOTIDE SEQUENCE</scope>
</reference>
<organism evidence="2 3">
    <name type="scientific">Menidia menidia</name>
    <name type="common">Atlantic silverside</name>
    <dbReference type="NCBI Taxonomy" id="238744"/>
    <lineage>
        <taxon>Eukaryota</taxon>
        <taxon>Metazoa</taxon>
        <taxon>Chordata</taxon>
        <taxon>Craniata</taxon>
        <taxon>Vertebrata</taxon>
        <taxon>Euteleostomi</taxon>
        <taxon>Actinopterygii</taxon>
        <taxon>Neopterygii</taxon>
        <taxon>Teleostei</taxon>
        <taxon>Neoteleostei</taxon>
        <taxon>Acanthomorphata</taxon>
        <taxon>Ovalentaria</taxon>
        <taxon>Atherinomorphae</taxon>
        <taxon>Atheriniformes</taxon>
        <taxon>Atherinopsidae</taxon>
        <taxon>Menidiinae</taxon>
        <taxon>Menidia</taxon>
    </lineage>
</organism>
<dbReference type="PANTHER" id="PTHR22397:SF2">
    <property type="entry name" value="JUNCTIONAL SARCOPLASMIC RETICULUM PROTEIN 1"/>
    <property type="match status" value="1"/>
</dbReference>
<evidence type="ECO:0000313" key="3">
    <source>
        <dbReference type="Proteomes" id="UP000677803"/>
    </source>
</evidence>
<name>A0A8S4AV22_9TELE</name>
<protein>
    <submittedName>
        <fullName evidence="2">(Atlantic silverside) hypothetical protein</fullName>
    </submittedName>
</protein>
<feature type="compositionally biased region" description="Acidic residues" evidence="1">
    <location>
        <begin position="234"/>
        <end position="247"/>
    </location>
</feature>
<sequence>MAPRETRRQTEEVFLLSGMVRTSQVKQRLVSENRRRTRKTAHSVTGPPSLWRNNDSVTKVPRRCSEEPKCQGRGGMEESYETFEEELWPPRADLPPQRPVRAIHRSEMYNSRTTKEVNPVPQQPSSEPKAFPRQPSVAKTTSLHKAFSIQNLTQIETPWENVTLNRCLFVAITILVLTSGFQRMHETFRGHGSEEEEEEDAALTMRRPGAMRRRGPPPEPETSIWEVMLSWLPDLDDDEEEEDDDDDKEMKRGKSKKGETTRAPSRVRNRPLLDKKLLKQSKVKLEDKRARKAREEIKGKKKRVKKEDPEEEEERDEETVPKKPKSGEKEKKKTKKG</sequence>
<gene>
    <name evidence="2" type="ORF">MMEN_LOCUS7875</name>
</gene>
<evidence type="ECO:0000256" key="1">
    <source>
        <dbReference type="SAM" id="MobiDB-lite"/>
    </source>
</evidence>